<feature type="transmembrane region" description="Helical" evidence="1">
    <location>
        <begin position="140"/>
        <end position="167"/>
    </location>
</feature>
<keyword evidence="3" id="KW-1185">Reference proteome</keyword>
<protein>
    <submittedName>
        <fullName evidence="2">Uncharacterized protein</fullName>
    </submittedName>
</protein>
<evidence type="ECO:0000256" key="1">
    <source>
        <dbReference type="SAM" id="Phobius"/>
    </source>
</evidence>
<evidence type="ECO:0000313" key="3">
    <source>
        <dbReference type="Proteomes" id="UP000094527"/>
    </source>
</evidence>
<accession>A0A1D2M1G1</accession>
<dbReference type="Proteomes" id="UP000094527">
    <property type="component" value="Unassembled WGS sequence"/>
</dbReference>
<keyword evidence="1" id="KW-0472">Membrane</keyword>
<comment type="caution">
    <text evidence="2">The sequence shown here is derived from an EMBL/GenBank/DDBJ whole genome shotgun (WGS) entry which is preliminary data.</text>
</comment>
<keyword evidence="1" id="KW-0812">Transmembrane</keyword>
<name>A0A1D2M1G1_ORCCI</name>
<gene>
    <name evidence="2" type="ORF">Ocin01_19889</name>
</gene>
<proteinExistence type="predicted"/>
<dbReference type="AlphaFoldDB" id="A0A1D2M1G1"/>
<organism evidence="2 3">
    <name type="scientific">Orchesella cincta</name>
    <name type="common">Springtail</name>
    <name type="synonym">Podura cincta</name>
    <dbReference type="NCBI Taxonomy" id="48709"/>
    <lineage>
        <taxon>Eukaryota</taxon>
        <taxon>Metazoa</taxon>
        <taxon>Ecdysozoa</taxon>
        <taxon>Arthropoda</taxon>
        <taxon>Hexapoda</taxon>
        <taxon>Collembola</taxon>
        <taxon>Entomobryomorpha</taxon>
        <taxon>Entomobryoidea</taxon>
        <taxon>Orchesellidae</taxon>
        <taxon>Orchesellinae</taxon>
        <taxon>Orchesella</taxon>
    </lineage>
</organism>
<dbReference type="EMBL" id="LJIJ01007250">
    <property type="protein sequence ID" value="ODM86793.1"/>
    <property type="molecule type" value="Genomic_DNA"/>
</dbReference>
<reference evidence="2 3" key="1">
    <citation type="journal article" date="2016" name="Genome Biol. Evol.">
        <title>Gene Family Evolution Reflects Adaptation to Soil Environmental Stressors in the Genome of the Collembolan Orchesella cincta.</title>
        <authorList>
            <person name="Faddeeva-Vakhrusheva A."/>
            <person name="Derks M.F."/>
            <person name="Anvar S.Y."/>
            <person name="Agamennone V."/>
            <person name="Suring W."/>
            <person name="Smit S."/>
            <person name="van Straalen N.M."/>
            <person name="Roelofs D."/>
        </authorList>
    </citation>
    <scope>NUCLEOTIDE SEQUENCE [LARGE SCALE GENOMIC DNA]</scope>
    <source>
        <tissue evidence="2">Mixed pool</tissue>
    </source>
</reference>
<evidence type="ECO:0000313" key="2">
    <source>
        <dbReference type="EMBL" id="ODM86793.1"/>
    </source>
</evidence>
<feature type="non-terminal residue" evidence="2">
    <location>
        <position position="1"/>
    </location>
</feature>
<sequence length="250" mass="28559">LTFQPLINAIQIECLREGEEIILQASYFDDAGVRNFIPTADYDTFLKQVDFIADSSPRLTNHLYCKVYLKRTVIISIGKDDDIFDFKKDRFYPIPAVGSNYRLDTSGGYSPATPCSRPAPRSAIPMSVIMSLEPSKLSRWYLAIHGWIMVVCFIYLLPCSLFPIRYLRLHLNNDNASWGIKQYKKTHILYVLPMYPLMLVSWYLARCAHGDETDSFQQLPPPFITAPLGSLASRCSYFKASSSCFHTEHC</sequence>
<keyword evidence="1" id="KW-1133">Transmembrane helix</keyword>
<feature type="transmembrane region" description="Helical" evidence="1">
    <location>
        <begin position="188"/>
        <end position="205"/>
    </location>
</feature>